<dbReference type="OrthoDB" id="9814777at2"/>
<name>A0A327SYG0_9SPHI</name>
<organism evidence="1 2">
    <name type="scientific">Pedobacter cryoconitis</name>
    <dbReference type="NCBI Taxonomy" id="188932"/>
    <lineage>
        <taxon>Bacteria</taxon>
        <taxon>Pseudomonadati</taxon>
        <taxon>Bacteroidota</taxon>
        <taxon>Sphingobacteriia</taxon>
        <taxon>Sphingobacteriales</taxon>
        <taxon>Sphingobacteriaceae</taxon>
        <taxon>Pedobacter</taxon>
    </lineage>
</organism>
<dbReference type="AlphaFoldDB" id="A0A327SYG0"/>
<dbReference type="Proteomes" id="UP000249754">
    <property type="component" value="Unassembled WGS sequence"/>
</dbReference>
<proteinExistence type="predicted"/>
<dbReference type="SUPFAM" id="SSF51197">
    <property type="entry name" value="Clavaminate synthase-like"/>
    <property type="match status" value="1"/>
</dbReference>
<protein>
    <recommendedName>
        <fullName evidence="3">Phytanoyl-CoA dioxygenase PhyH</fullName>
    </recommendedName>
</protein>
<dbReference type="EMBL" id="QLLR01000004">
    <property type="protein sequence ID" value="RAJ33472.1"/>
    <property type="molecule type" value="Genomic_DNA"/>
</dbReference>
<comment type="caution">
    <text evidence="1">The sequence shown here is derived from an EMBL/GenBank/DDBJ whole genome shotgun (WGS) entry which is preliminary data.</text>
</comment>
<sequence>MIKEIKYRINYLRAHLVVLRKFKMLFNINGRSFVKPEPALLESTGVINREGFCAGPSISSSVLEEIKAIYESRIVGVIPKPTGAPFTNLILDEDITIDNPVIKLAFSKDILDPAMDYFGGKLLFESLQVLYSYPTDGKLRESQYWHKDFGDSKSFHAIMYLNDVEKLSQGPFVFVSKKDSEKMKRSVIIRRINDEIFSKELGTGKIEYFYGKAGESVFVDPAICYHYGSRCKVGRLALFFTFNTSTPYIIMPGLIQKNSAKFLEIGKKLRPDIPVKKLSDLLGINR</sequence>
<evidence type="ECO:0000313" key="2">
    <source>
        <dbReference type="Proteomes" id="UP000249754"/>
    </source>
</evidence>
<reference evidence="1 2" key="1">
    <citation type="submission" date="2018-06" db="EMBL/GenBank/DDBJ databases">
        <title>Genomic Encyclopedia of Archaeal and Bacterial Type Strains, Phase II (KMG-II): from individual species to whole genera.</title>
        <authorList>
            <person name="Goeker M."/>
        </authorList>
    </citation>
    <scope>NUCLEOTIDE SEQUENCE [LARGE SCALE GENOMIC DNA]</scope>
    <source>
        <strain evidence="1 2">DSM 14825</strain>
    </source>
</reference>
<evidence type="ECO:0000313" key="1">
    <source>
        <dbReference type="EMBL" id="RAJ33472.1"/>
    </source>
</evidence>
<gene>
    <name evidence="1" type="ORF">LY11_01521</name>
</gene>
<dbReference type="RefSeq" id="WP_111633086.1">
    <property type="nucleotide sequence ID" value="NZ_QLLR01000004.1"/>
</dbReference>
<accession>A0A327SYG0</accession>
<evidence type="ECO:0008006" key="3">
    <source>
        <dbReference type="Google" id="ProtNLM"/>
    </source>
</evidence>